<feature type="transmembrane region" description="Helical" evidence="7">
    <location>
        <begin position="283"/>
        <end position="308"/>
    </location>
</feature>
<feature type="transmembrane region" description="Helical" evidence="7">
    <location>
        <begin position="377"/>
        <end position="395"/>
    </location>
</feature>
<dbReference type="Proteomes" id="UP000193963">
    <property type="component" value="Unassembled WGS sequence"/>
</dbReference>
<evidence type="ECO:0000256" key="1">
    <source>
        <dbReference type="ARBA" id="ARBA00004651"/>
    </source>
</evidence>
<feature type="transmembrane region" description="Helical" evidence="7">
    <location>
        <begin position="139"/>
        <end position="159"/>
    </location>
</feature>
<keyword evidence="3" id="KW-1003">Cell membrane</keyword>
<evidence type="ECO:0000256" key="3">
    <source>
        <dbReference type="ARBA" id="ARBA00022475"/>
    </source>
</evidence>
<organism evidence="8 9">
    <name type="scientific">Pseudooceanicola marinus</name>
    <dbReference type="NCBI Taxonomy" id="396013"/>
    <lineage>
        <taxon>Bacteria</taxon>
        <taxon>Pseudomonadati</taxon>
        <taxon>Pseudomonadota</taxon>
        <taxon>Alphaproteobacteria</taxon>
        <taxon>Rhodobacterales</taxon>
        <taxon>Paracoccaceae</taxon>
        <taxon>Pseudooceanicola</taxon>
    </lineage>
</organism>
<evidence type="ECO:0000313" key="8">
    <source>
        <dbReference type="EMBL" id="SLN74327.1"/>
    </source>
</evidence>
<dbReference type="PANTHER" id="PTHR30250">
    <property type="entry name" value="PST FAMILY PREDICTED COLANIC ACID TRANSPORTER"/>
    <property type="match status" value="1"/>
</dbReference>
<evidence type="ECO:0000256" key="2">
    <source>
        <dbReference type="ARBA" id="ARBA00007430"/>
    </source>
</evidence>
<evidence type="ECO:0000256" key="4">
    <source>
        <dbReference type="ARBA" id="ARBA00022692"/>
    </source>
</evidence>
<dbReference type="PANTHER" id="PTHR30250:SF10">
    <property type="entry name" value="LIPOPOLYSACCHARIDE BIOSYNTHESIS PROTEIN WZXC"/>
    <property type="match status" value="1"/>
</dbReference>
<evidence type="ECO:0000256" key="7">
    <source>
        <dbReference type="SAM" id="Phobius"/>
    </source>
</evidence>
<feature type="transmembrane region" description="Helical" evidence="7">
    <location>
        <begin position="165"/>
        <end position="184"/>
    </location>
</feature>
<dbReference type="Pfam" id="PF13440">
    <property type="entry name" value="Polysacc_synt_3"/>
    <property type="match status" value="1"/>
</dbReference>
<evidence type="ECO:0000256" key="6">
    <source>
        <dbReference type="ARBA" id="ARBA00023136"/>
    </source>
</evidence>
<feature type="transmembrane region" description="Helical" evidence="7">
    <location>
        <begin position="445"/>
        <end position="464"/>
    </location>
</feature>
<keyword evidence="6 7" id="KW-0472">Membrane</keyword>
<feature type="transmembrane region" description="Helical" evidence="7">
    <location>
        <begin position="402"/>
        <end position="425"/>
    </location>
</feature>
<dbReference type="GO" id="GO:0005886">
    <property type="term" value="C:plasma membrane"/>
    <property type="evidence" value="ECO:0007669"/>
    <property type="project" value="UniProtKB-SubCell"/>
</dbReference>
<comment type="subcellular location">
    <subcellularLocation>
        <location evidence="1">Cell membrane</location>
        <topology evidence="1">Multi-pass membrane protein</topology>
    </subcellularLocation>
</comment>
<feature type="transmembrane region" description="Helical" evidence="7">
    <location>
        <begin position="107"/>
        <end position="127"/>
    </location>
</feature>
<feature type="transmembrane region" description="Helical" evidence="7">
    <location>
        <begin position="76"/>
        <end position="101"/>
    </location>
</feature>
<dbReference type="InterPro" id="IPR050833">
    <property type="entry name" value="Poly_Biosynth_Transport"/>
</dbReference>
<dbReference type="CDD" id="cd13127">
    <property type="entry name" value="MATE_tuaB_like"/>
    <property type="match status" value="1"/>
</dbReference>
<accession>A0A1X7ACP4</accession>
<sequence length="495" mass="52799">MGGAAWTFASKGFQAVVRIGTLAVLARLISPTEFGYMAAVMTVVTIAETMAQIGLAPALIQRRDIDRSDIVTAQTVALGLAVLLMAVVALAAAPLAALFQMPEIEPYMRLASLAFLFRGMAALSLALVQRDLDFRRSALVQSVASVLGYAAVVLPLALLGLGVWALVWAMIAEAAVALVLFNWLRPAPLALGIHRASLRKLLSFGVGDSLGQVVGRIAGEIDYVIVGRMLGADALGIYSRAFQLVVGQTKRTGQAFQQVLYPVLATIQDEPERLASAYRRSMAGIFFGSTLLSVFVMWLAPYVVLVLLGEQWTAAILPFAYLGIAIAPRSAIRVNGALLKATGRVYLLAWLRFTNILWVVAGAWLGARLNGVDGVALWISVAFWGYFVTMSMTTLRLNRVPVLTLLQCLQPALVAALVMGGVIWAGDVLADLAGLGFWGRGGGRLIGAVLSLPVLALVPAAVLGRDGAWLKDYFLKKLRKKLGRGGKGDRNGQAS</sequence>
<dbReference type="EMBL" id="FWFN01000012">
    <property type="protein sequence ID" value="SLN74327.1"/>
    <property type="molecule type" value="Genomic_DNA"/>
</dbReference>
<feature type="transmembrane region" description="Helical" evidence="7">
    <location>
        <begin position="344"/>
        <end position="365"/>
    </location>
</feature>
<reference evidence="8 9" key="1">
    <citation type="submission" date="2017-03" db="EMBL/GenBank/DDBJ databases">
        <authorList>
            <person name="Afonso C.L."/>
            <person name="Miller P.J."/>
            <person name="Scott M.A."/>
            <person name="Spackman E."/>
            <person name="Goraichik I."/>
            <person name="Dimitrov K.M."/>
            <person name="Suarez D.L."/>
            <person name="Swayne D.E."/>
        </authorList>
    </citation>
    <scope>NUCLEOTIDE SEQUENCE [LARGE SCALE GENOMIC DNA]</scope>
    <source>
        <strain evidence="8 9">CECT 7751</strain>
    </source>
</reference>
<feature type="transmembrane region" description="Helical" evidence="7">
    <location>
        <begin position="34"/>
        <end position="55"/>
    </location>
</feature>
<evidence type="ECO:0000256" key="5">
    <source>
        <dbReference type="ARBA" id="ARBA00022989"/>
    </source>
</evidence>
<keyword evidence="9" id="KW-1185">Reference proteome</keyword>
<evidence type="ECO:0000313" key="9">
    <source>
        <dbReference type="Proteomes" id="UP000193963"/>
    </source>
</evidence>
<dbReference type="AlphaFoldDB" id="A0A1X7ACP4"/>
<name>A0A1X7ACP4_9RHOB</name>
<keyword evidence="5 7" id="KW-1133">Transmembrane helix</keyword>
<comment type="similarity">
    <text evidence="2">Belongs to the polysaccharide synthase family.</text>
</comment>
<protein>
    <submittedName>
        <fullName evidence="8">Lipopolysaccharide biosynthesis protein WzxC</fullName>
    </submittedName>
</protein>
<keyword evidence="4 7" id="KW-0812">Transmembrane</keyword>
<feature type="transmembrane region" description="Helical" evidence="7">
    <location>
        <begin position="314"/>
        <end position="332"/>
    </location>
</feature>
<proteinExistence type="inferred from homology"/>
<gene>
    <name evidence="8" type="primary">wzxC</name>
    <name evidence="8" type="ORF">PSM7751_04131</name>
</gene>